<keyword evidence="5 9" id="KW-0812">Transmembrane</keyword>
<keyword evidence="4" id="KW-0997">Cell inner membrane</keyword>
<dbReference type="PANTHER" id="PTHR35011:SF4">
    <property type="entry name" value="SLL1102 PROTEIN"/>
    <property type="match status" value="1"/>
</dbReference>
<accession>A0A1W2CLN4</accession>
<dbReference type="AlphaFoldDB" id="A0A1W2CLN4"/>
<dbReference type="InterPro" id="IPR055348">
    <property type="entry name" value="DctQ"/>
</dbReference>
<keyword evidence="6 9" id="KW-1133">Transmembrane helix</keyword>
<evidence type="ECO:0000256" key="6">
    <source>
        <dbReference type="ARBA" id="ARBA00022989"/>
    </source>
</evidence>
<feature type="transmembrane region" description="Helical" evidence="9">
    <location>
        <begin position="47"/>
        <end position="69"/>
    </location>
</feature>
<evidence type="ECO:0000256" key="5">
    <source>
        <dbReference type="ARBA" id="ARBA00022692"/>
    </source>
</evidence>
<evidence type="ECO:0000256" key="9">
    <source>
        <dbReference type="SAM" id="Phobius"/>
    </source>
</evidence>
<evidence type="ECO:0000256" key="8">
    <source>
        <dbReference type="ARBA" id="ARBA00038436"/>
    </source>
</evidence>
<comment type="similarity">
    <text evidence="8">Belongs to the TRAP transporter small permease family.</text>
</comment>
<feature type="transmembrane region" description="Helical" evidence="9">
    <location>
        <begin position="132"/>
        <end position="156"/>
    </location>
</feature>
<dbReference type="PANTHER" id="PTHR35011">
    <property type="entry name" value="2,3-DIKETO-L-GULONATE TRAP TRANSPORTER SMALL PERMEASE PROTEIN YIAM"/>
    <property type="match status" value="1"/>
</dbReference>
<evidence type="ECO:0000256" key="1">
    <source>
        <dbReference type="ARBA" id="ARBA00004429"/>
    </source>
</evidence>
<evidence type="ECO:0000256" key="7">
    <source>
        <dbReference type="ARBA" id="ARBA00023136"/>
    </source>
</evidence>
<name>A0A1W2CLN4_9BACT</name>
<keyword evidence="2" id="KW-0813">Transport</keyword>
<dbReference type="GO" id="GO:0005886">
    <property type="term" value="C:plasma membrane"/>
    <property type="evidence" value="ECO:0007669"/>
    <property type="project" value="UniProtKB-SubCell"/>
</dbReference>
<dbReference type="EMBL" id="FWXY01000012">
    <property type="protein sequence ID" value="SMC86110.1"/>
    <property type="molecule type" value="Genomic_DNA"/>
</dbReference>
<evidence type="ECO:0000256" key="2">
    <source>
        <dbReference type="ARBA" id="ARBA00022448"/>
    </source>
</evidence>
<dbReference type="STRING" id="1121400.SAMN02746065_112131"/>
<evidence type="ECO:0000256" key="4">
    <source>
        <dbReference type="ARBA" id="ARBA00022519"/>
    </source>
</evidence>
<feature type="domain" description="Tripartite ATP-independent periplasmic transporters DctQ component" evidence="10">
    <location>
        <begin position="28"/>
        <end position="159"/>
    </location>
</feature>
<protein>
    <submittedName>
        <fullName evidence="11">TRAP-type mannitol/chloroaromatic compound transport system, small permease component</fullName>
    </submittedName>
</protein>
<dbReference type="InterPro" id="IPR007387">
    <property type="entry name" value="TRAP_DctQ"/>
</dbReference>
<dbReference type="RefSeq" id="WP_084069744.1">
    <property type="nucleotide sequence ID" value="NZ_FWXY01000012.1"/>
</dbReference>
<evidence type="ECO:0000259" key="10">
    <source>
        <dbReference type="Pfam" id="PF04290"/>
    </source>
</evidence>
<evidence type="ECO:0000313" key="11">
    <source>
        <dbReference type="EMBL" id="SMC86110.1"/>
    </source>
</evidence>
<comment type="subcellular location">
    <subcellularLocation>
        <location evidence="1">Cell inner membrane</location>
        <topology evidence="1">Multi-pass membrane protein</topology>
    </subcellularLocation>
</comment>
<keyword evidence="7 9" id="KW-0472">Membrane</keyword>
<organism evidence="11 12">
    <name type="scientific">Desulfocicer vacuolatum DSM 3385</name>
    <dbReference type="NCBI Taxonomy" id="1121400"/>
    <lineage>
        <taxon>Bacteria</taxon>
        <taxon>Pseudomonadati</taxon>
        <taxon>Thermodesulfobacteriota</taxon>
        <taxon>Desulfobacteria</taxon>
        <taxon>Desulfobacterales</taxon>
        <taxon>Desulfobacteraceae</taxon>
        <taxon>Desulfocicer</taxon>
    </lineage>
</organism>
<sequence length="165" mass="19000">MLENVSEKLTALNRKEGEIASFLIYPLLFIVVYEVVMRYVFNAPTIWGFEATTFLYGLHFMFGFAYTDVYDGHVKVDIFTSLLSTKKQIFMRIFTNIIFFLPVMICMTIWAFKFAITSTMGLEVNSTSWAPPIWPLKILMAVCFLFLLLQGISNLINDINAFGKK</sequence>
<keyword evidence="3" id="KW-1003">Cell membrane</keyword>
<proteinExistence type="inferred from homology"/>
<evidence type="ECO:0000256" key="3">
    <source>
        <dbReference type="ARBA" id="ARBA00022475"/>
    </source>
</evidence>
<keyword evidence="12" id="KW-1185">Reference proteome</keyword>
<dbReference type="Proteomes" id="UP000192418">
    <property type="component" value="Unassembled WGS sequence"/>
</dbReference>
<feature type="transmembrane region" description="Helical" evidence="9">
    <location>
        <begin position="89"/>
        <end position="112"/>
    </location>
</feature>
<evidence type="ECO:0000313" key="12">
    <source>
        <dbReference type="Proteomes" id="UP000192418"/>
    </source>
</evidence>
<gene>
    <name evidence="11" type="ORF">SAMN02746065_112131</name>
</gene>
<dbReference type="OrthoDB" id="5420906at2"/>
<reference evidence="11 12" key="1">
    <citation type="submission" date="2017-04" db="EMBL/GenBank/DDBJ databases">
        <authorList>
            <person name="Afonso C.L."/>
            <person name="Miller P.J."/>
            <person name="Scott M.A."/>
            <person name="Spackman E."/>
            <person name="Goraichik I."/>
            <person name="Dimitrov K.M."/>
            <person name="Suarez D.L."/>
            <person name="Swayne D.E."/>
        </authorList>
    </citation>
    <scope>NUCLEOTIDE SEQUENCE [LARGE SCALE GENOMIC DNA]</scope>
    <source>
        <strain evidence="11 12">DSM 3385</strain>
    </source>
</reference>
<feature type="transmembrane region" description="Helical" evidence="9">
    <location>
        <begin position="20"/>
        <end position="41"/>
    </location>
</feature>
<dbReference type="Pfam" id="PF04290">
    <property type="entry name" value="DctQ"/>
    <property type="match status" value="1"/>
</dbReference>